<dbReference type="Pfam" id="PF00822">
    <property type="entry name" value="PMP22_Claudin"/>
    <property type="match status" value="1"/>
</dbReference>
<dbReference type="PROSITE" id="PS51257">
    <property type="entry name" value="PROKAR_LIPOPROTEIN"/>
    <property type="match status" value="1"/>
</dbReference>
<keyword evidence="7" id="KW-0965">Cell junction</keyword>
<dbReference type="InterPro" id="IPR004031">
    <property type="entry name" value="PMP22/EMP/MP20/Claudin"/>
</dbReference>
<evidence type="ECO:0000256" key="6">
    <source>
        <dbReference type="ARBA" id="ARBA00022692"/>
    </source>
</evidence>
<evidence type="ECO:0000256" key="5">
    <source>
        <dbReference type="ARBA" id="ARBA00022475"/>
    </source>
</evidence>
<dbReference type="PANTHER" id="PTHR12002">
    <property type="entry name" value="CLAUDIN"/>
    <property type="match status" value="1"/>
</dbReference>
<evidence type="ECO:0000256" key="7">
    <source>
        <dbReference type="ARBA" id="ARBA00022949"/>
    </source>
</evidence>
<evidence type="ECO:0000256" key="2">
    <source>
        <dbReference type="ARBA" id="ARBA00004651"/>
    </source>
</evidence>
<dbReference type="GO" id="GO:0005923">
    <property type="term" value="C:bicellular tight junction"/>
    <property type="evidence" value="ECO:0007669"/>
    <property type="project" value="UniProtKB-SubCell"/>
</dbReference>
<dbReference type="AlphaFoldDB" id="A0A3B1IV47"/>
<accession>A0A3B1IV47</accession>
<dbReference type="PROSITE" id="PS01346">
    <property type="entry name" value="CLAUDIN"/>
    <property type="match status" value="1"/>
</dbReference>
<evidence type="ECO:0000256" key="3">
    <source>
        <dbReference type="ARBA" id="ARBA00008295"/>
    </source>
</evidence>
<dbReference type="GeneTree" id="ENSGT00940000166422"/>
<reference evidence="11" key="4">
    <citation type="submission" date="2025-09" db="UniProtKB">
        <authorList>
            <consortium name="Ensembl"/>
        </authorList>
    </citation>
    <scope>IDENTIFICATION</scope>
</reference>
<organism evidence="11 12">
    <name type="scientific">Astyanax mexicanus</name>
    <name type="common">Blind cave fish</name>
    <name type="synonym">Astyanax fasciatus mexicanus</name>
    <dbReference type="NCBI Taxonomy" id="7994"/>
    <lineage>
        <taxon>Eukaryota</taxon>
        <taxon>Metazoa</taxon>
        <taxon>Chordata</taxon>
        <taxon>Craniata</taxon>
        <taxon>Vertebrata</taxon>
        <taxon>Euteleostomi</taxon>
        <taxon>Actinopterygii</taxon>
        <taxon>Neopterygii</taxon>
        <taxon>Teleostei</taxon>
        <taxon>Ostariophysi</taxon>
        <taxon>Characiformes</taxon>
        <taxon>Characoidei</taxon>
        <taxon>Acestrorhamphidae</taxon>
        <taxon>Acestrorhamphinae</taxon>
        <taxon>Astyanax</taxon>
    </lineage>
</organism>
<evidence type="ECO:0000313" key="12">
    <source>
        <dbReference type="Proteomes" id="UP000018467"/>
    </source>
</evidence>
<keyword evidence="12" id="KW-1185">Reference proteome</keyword>
<dbReference type="Gene3D" id="1.20.140.150">
    <property type="match status" value="1"/>
</dbReference>
<proteinExistence type="inferred from homology"/>
<dbReference type="Ensembl" id="ENSAMXT00000045487.1">
    <property type="protein sequence ID" value="ENSAMXP00000033440.1"/>
    <property type="gene ID" value="ENSAMXG00000040236.1"/>
</dbReference>
<dbReference type="Proteomes" id="UP000018467">
    <property type="component" value="Unassembled WGS sequence"/>
</dbReference>
<name>A0A3B1IV47_ASTMX</name>
<dbReference type="STRING" id="7994.ENSAMXP00000033440"/>
<keyword evidence="8 10" id="KW-1133">Transmembrane helix</keyword>
<comment type="subcellular location">
    <subcellularLocation>
        <location evidence="1">Cell junction</location>
        <location evidence="1">Tight junction</location>
    </subcellularLocation>
    <subcellularLocation>
        <location evidence="2">Cell membrane</location>
        <topology evidence="2">Multi-pass membrane protein</topology>
    </subcellularLocation>
</comment>
<keyword evidence="9 10" id="KW-0472">Membrane</keyword>
<reference evidence="11" key="3">
    <citation type="submission" date="2025-08" db="UniProtKB">
        <authorList>
            <consortium name="Ensembl"/>
        </authorList>
    </citation>
    <scope>IDENTIFICATION</scope>
</reference>
<dbReference type="GO" id="GO:0005886">
    <property type="term" value="C:plasma membrane"/>
    <property type="evidence" value="ECO:0007669"/>
    <property type="project" value="UniProtKB-SubCell"/>
</dbReference>
<feature type="transmembrane region" description="Helical" evidence="10">
    <location>
        <begin position="164"/>
        <end position="182"/>
    </location>
</feature>
<reference evidence="12" key="1">
    <citation type="submission" date="2013-03" db="EMBL/GenBank/DDBJ databases">
        <authorList>
            <person name="Jeffery W."/>
            <person name="Warren W."/>
            <person name="Wilson R.K."/>
        </authorList>
    </citation>
    <scope>NUCLEOTIDE SEQUENCE</scope>
    <source>
        <strain evidence="12">female</strain>
    </source>
</reference>
<evidence type="ECO:0000313" key="11">
    <source>
        <dbReference type="Ensembl" id="ENSAMXP00000033440.1"/>
    </source>
</evidence>
<evidence type="ECO:0000256" key="8">
    <source>
        <dbReference type="ARBA" id="ARBA00022989"/>
    </source>
</evidence>
<evidence type="ECO:0000256" key="4">
    <source>
        <dbReference type="ARBA" id="ARBA00022427"/>
    </source>
</evidence>
<dbReference type="InterPro" id="IPR006187">
    <property type="entry name" value="Claudin"/>
</dbReference>
<evidence type="ECO:0000256" key="1">
    <source>
        <dbReference type="ARBA" id="ARBA00004435"/>
    </source>
</evidence>
<dbReference type="Bgee" id="ENSAMXG00000040236">
    <property type="expression patterns" value="Expressed in head kidney and 6 other cell types or tissues"/>
</dbReference>
<evidence type="ECO:0000256" key="10">
    <source>
        <dbReference type="SAM" id="Phobius"/>
    </source>
</evidence>
<feature type="transmembrane region" description="Helical" evidence="10">
    <location>
        <begin position="7"/>
        <end position="27"/>
    </location>
</feature>
<feature type="transmembrane region" description="Helical" evidence="10">
    <location>
        <begin position="79"/>
        <end position="100"/>
    </location>
</feature>
<keyword evidence="6 10" id="KW-0812">Transmembrane</keyword>
<reference evidence="12" key="2">
    <citation type="journal article" date="2014" name="Nat. Commun.">
        <title>The cavefish genome reveals candidate genes for eye loss.</title>
        <authorList>
            <person name="McGaugh S.E."/>
            <person name="Gross J.B."/>
            <person name="Aken B."/>
            <person name="Blin M."/>
            <person name="Borowsky R."/>
            <person name="Chalopin D."/>
            <person name="Hinaux H."/>
            <person name="Jeffery W.R."/>
            <person name="Keene A."/>
            <person name="Ma L."/>
            <person name="Minx P."/>
            <person name="Murphy D."/>
            <person name="O'Quin K.E."/>
            <person name="Retaux S."/>
            <person name="Rohner N."/>
            <person name="Searle S.M."/>
            <person name="Stahl B.A."/>
            <person name="Tabin C."/>
            <person name="Volff J.N."/>
            <person name="Yoshizawa M."/>
            <person name="Warren W.C."/>
        </authorList>
    </citation>
    <scope>NUCLEOTIDE SEQUENCE [LARGE SCALE GENOMIC DNA]</scope>
    <source>
        <strain evidence="12">female</strain>
    </source>
</reference>
<dbReference type="InParanoid" id="A0A3B1IV47"/>
<feature type="transmembrane region" description="Helical" evidence="10">
    <location>
        <begin position="121"/>
        <end position="144"/>
    </location>
</feature>
<evidence type="ECO:0000256" key="9">
    <source>
        <dbReference type="ARBA" id="ARBA00023136"/>
    </source>
</evidence>
<comment type="similarity">
    <text evidence="3">Belongs to the claudin family.</text>
</comment>
<sequence length="254" mass="27732">MHIRVQQIWGFLQTVLGWIFIACSLAMEGWKVAATGGQGGSAVVIVAWHWSNLWRACSTDANGVSNCYDFPVLWSVERYIQIVRALLMTGMAVGVLGFILSMVGMECTYIGGKEEEKNRSIFIGGLCHCSSGLLAAAGYGVYAWHVSAEYFSFDLQYDLGTPLFLGWAGCLFQICGGIFYLLSVQKVWSEENSSALYLMVSDEEGKLLNSTPTEMSIISDLSIKSKVSTLSELSLLTSSTVSKISPRAQQPSSI</sequence>
<protein>
    <submittedName>
        <fullName evidence="11">Claudin 10e</fullName>
    </submittedName>
</protein>
<keyword evidence="5" id="KW-1003">Cell membrane</keyword>
<keyword evidence="4" id="KW-0796">Tight junction</keyword>
<dbReference type="GO" id="GO:0005198">
    <property type="term" value="F:structural molecule activity"/>
    <property type="evidence" value="ECO:0007669"/>
    <property type="project" value="InterPro"/>
</dbReference>
<dbReference type="PRINTS" id="PR01077">
    <property type="entry name" value="CLAUDIN"/>
</dbReference>
<dbReference type="InterPro" id="IPR017974">
    <property type="entry name" value="Claudin_CS"/>
</dbReference>